<dbReference type="Gene3D" id="2.60.200.20">
    <property type="match status" value="1"/>
</dbReference>
<dbReference type="PROSITE" id="PS50006">
    <property type="entry name" value="FHA_DOMAIN"/>
    <property type="match status" value="1"/>
</dbReference>
<gene>
    <name evidence="4" type="ORF">H9761_20280</name>
</gene>
<name>A0A9D2NLQ1_9FIRM</name>
<evidence type="ECO:0000313" key="4">
    <source>
        <dbReference type="EMBL" id="HJC25999.1"/>
    </source>
</evidence>
<reference evidence="4" key="1">
    <citation type="journal article" date="2021" name="PeerJ">
        <title>Extensive microbial diversity within the chicken gut microbiome revealed by metagenomics and culture.</title>
        <authorList>
            <person name="Gilroy R."/>
            <person name="Ravi A."/>
            <person name="Getino M."/>
            <person name="Pursley I."/>
            <person name="Horton D.L."/>
            <person name="Alikhan N.F."/>
            <person name="Baker D."/>
            <person name="Gharbi K."/>
            <person name="Hall N."/>
            <person name="Watson M."/>
            <person name="Adriaenssens E.M."/>
            <person name="Foster-Nyarko E."/>
            <person name="Jarju S."/>
            <person name="Secka A."/>
            <person name="Antonio M."/>
            <person name="Oren A."/>
            <person name="Chaudhuri R.R."/>
            <person name="La Ragione R."/>
            <person name="Hildebrand F."/>
            <person name="Pallen M.J."/>
        </authorList>
    </citation>
    <scope>NUCLEOTIDE SEQUENCE</scope>
    <source>
        <strain evidence="4">USAMLcec2-132</strain>
    </source>
</reference>
<evidence type="ECO:0000313" key="5">
    <source>
        <dbReference type="Proteomes" id="UP000823891"/>
    </source>
</evidence>
<dbReference type="PANTHER" id="PTHR23308">
    <property type="entry name" value="NUCLEAR INHIBITOR OF PROTEIN PHOSPHATASE-1"/>
    <property type="match status" value="1"/>
</dbReference>
<keyword evidence="2" id="KW-0812">Transmembrane</keyword>
<dbReference type="InterPro" id="IPR000253">
    <property type="entry name" value="FHA_dom"/>
</dbReference>
<reference evidence="4" key="2">
    <citation type="submission" date="2021-04" db="EMBL/GenBank/DDBJ databases">
        <authorList>
            <person name="Gilroy R."/>
        </authorList>
    </citation>
    <scope>NUCLEOTIDE SEQUENCE</scope>
    <source>
        <strain evidence="4">USAMLcec2-132</strain>
    </source>
</reference>
<sequence>MAEMWKRKNLAEKMLLIAIAVHFLGFFLIPMAELSASAKMMARLASAFGVDEVPKNMTRLAYLRIAMKDSPGLALFTFGIFPAADALCLWLAARGGKKRYIAFLTIYLLLDAWSSVTVQMATDTTGYEMCAGSVVLILFPLLLAALSLICFLTCGRRRAESPGNGSRGVRMDRMKKDAAKKLESIKNQDWEGRAETAKAVASYAGKRAAGLAQKLAEEGRELVKQAKEEQAGRGQSDENGAAVPSEEDAGKPQARPQRSGKLVGCRGMYAGAKIPLENGERILIGRDAGRCSLVLSDRTVSGVHCAVSYDAASGKYLVADCSENGTVLENGTRLPKNRTVMLEAGTVLRIGPEQFRLG</sequence>
<feature type="transmembrane region" description="Helical" evidence="2">
    <location>
        <begin position="133"/>
        <end position="154"/>
    </location>
</feature>
<protein>
    <submittedName>
        <fullName evidence="4">FHA domain-containing protein</fullName>
    </submittedName>
</protein>
<dbReference type="InterPro" id="IPR008984">
    <property type="entry name" value="SMAD_FHA_dom_sf"/>
</dbReference>
<dbReference type="Proteomes" id="UP000823891">
    <property type="component" value="Unassembled WGS sequence"/>
</dbReference>
<evidence type="ECO:0000256" key="1">
    <source>
        <dbReference type="SAM" id="MobiDB-lite"/>
    </source>
</evidence>
<accession>A0A9D2NLQ1</accession>
<proteinExistence type="predicted"/>
<organism evidence="4 5">
    <name type="scientific">Candidatus Eisenbergiella merdavium</name>
    <dbReference type="NCBI Taxonomy" id="2838551"/>
    <lineage>
        <taxon>Bacteria</taxon>
        <taxon>Bacillati</taxon>
        <taxon>Bacillota</taxon>
        <taxon>Clostridia</taxon>
        <taxon>Lachnospirales</taxon>
        <taxon>Lachnospiraceae</taxon>
        <taxon>Eisenbergiella</taxon>
    </lineage>
</organism>
<feature type="domain" description="FHA" evidence="3">
    <location>
        <begin position="282"/>
        <end position="333"/>
    </location>
</feature>
<comment type="caution">
    <text evidence="4">The sequence shown here is derived from an EMBL/GenBank/DDBJ whole genome shotgun (WGS) entry which is preliminary data.</text>
</comment>
<dbReference type="SUPFAM" id="SSF49879">
    <property type="entry name" value="SMAD/FHA domain"/>
    <property type="match status" value="1"/>
</dbReference>
<dbReference type="CDD" id="cd00060">
    <property type="entry name" value="FHA"/>
    <property type="match status" value="1"/>
</dbReference>
<dbReference type="EMBL" id="DWWS01000075">
    <property type="protein sequence ID" value="HJC25999.1"/>
    <property type="molecule type" value="Genomic_DNA"/>
</dbReference>
<dbReference type="AlphaFoldDB" id="A0A9D2NLQ1"/>
<keyword evidence="2" id="KW-1133">Transmembrane helix</keyword>
<dbReference type="SMART" id="SM00240">
    <property type="entry name" value="FHA"/>
    <property type="match status" value="1"/>
</dbReference>
<dbReference type="Pfam" id="PF00498">
    <property type="entry name" value="FHA"/>
    <property type="match status" value="1"/>
</dbReference>
<evidence type="ECO:0000259" key="3">
    <source>
        <dbReference type="PROSITE" id="PS50006"/>
    </source>
</evidence>
<feature type="transmembrane region" description="Helical" evidence="2">
    <location>
        <begin position="100"/>
        <end position="121"/>
    </location>
</feature>
<dbReference type="InterPro" id="IPR050923">
    <property type="entry name" value="Cell_Proc_Reg/RNA_Proc"/>
</dbReference>
<keyword evidence="2" id="KW-0472">Membrane</keyword>
<feature type="transmembrane region" description="Helical" evidence="2">
    <location>
        <begin position="71"/>
        <end position="93"/>
    </location>
</feature>
<evidence type="ECO:0000256" key="2">
    <source>
        <dbReference type="SAM" id="Phobius"/>
    </source>
</evidence>
<feature type="region of interest" description="Disordered" evidence="1">
    <location>
        <begin position="223"/>
        <end position="261"/>
    </location>
</feature>